<dbReference type="Gene3D" id="1.10.10.60">
    <property type="entry name" value="Homeodomain-like"/>
    <property type="match status" value="1"/>
</dbReference>
<dbReference type="Pfam" id="PF13837">
    <property type="entry name" value="Myb_DNA-bind_4"/>
    <property type="match status" value="1"/>
</dbReference>
<dbReference type="EnsemblMetazoa" id="Aqu2.1.20424_001">
    <property type="protein sequence ID" value="Aqu2.1.20424_001"/>
    <property type="gene ID" value="Aqu2.1.20424"/>
</dbReference>
<feature type="domain" description="Myb/SANT-like DNA-binding" evidence="1">
    <location>
        <begin position="28"/>
        <end position="78"/>
    </location>
</feature>
<evidence type="ECO:0000259" key="1">
    <source>
        <dbReference type="Pfam" id="PF13837"/>
    </source>
</evidence>
<accession>A0A1X7TY41</accession>
<dbReference type="InParanoid" id="A0A1X7TY41"/>
<dbReference type="InterPro" id="IPR044822">
    <property type="entry name" value="Myb_DNA-bind_4"/>
</dbReference>
<protein>
    <recommendedName>
        <fullName evidence="1">Myb/SANT-like DNA-binding domain-containing protein</fullName>
    </recommendedName>
</protein>
<dbReference type="OrthoDB" id="691673at2759"/>
<reference evidence="2" key="1">
    <citation type="submission" date="2017-05" db="UniProtKB">
        <authorList>
            <consortium name="EnsemblMetazoa"/>
        </authorList>
    </citation>
    <scope>IDENTIFICATION</scope>
</reference>
<proteinExistence type="predicted"/>
<sequence length="79" mass="8847">GLKCFKAVPTPANINCEQLLVLVVITMSWSNSEVRALIAIWGEDIQSQLDGAARNKSIFETISKKMLEVGYSRDWKQCC</sequence>
<dbReference type="AlphaFoldDB" id="A0A1X7TY41"/>
<organism evidence="2">
    <name type="scientific">Amphimedon queenslandica</name>
    <name type="common">Sponge</name>
    <dbReference type="NCBI Taxonomy" id="400682"/>
    <lineage>
        <taxon>Eukaryota</taxon>
        <taxon>Metazoa</taxon>
        <taxon>Porifera</taxon>
        <taxon>Demospongiae</taxon>
        <taxon>Heteroscleromorpha</taxon>
        <taxon>Haplosclerida</taxon>
        <taxon>Niphatidae</taxon>
        <taxon>Amphimedon</taxon>
    </lineage>
</organism>
<name>A0A1X7TY41_AMPQE</name>
<evidence type="ECO:0000313" key="2">
    <source>
        <dbReference type="EnsemblMetazoa" id="Aqu2.1.20424_001"/>
    </source>
</evidence>